<keyword evidence="3 5" id="KW-0347">Helicase</keyword>
<dbReference type="GO" id="GO:0003677">
    <property type="term" value="F:DNA binding"/>
    <property type="evidence" value="ECO:0007669"/>
    <property type="project" value="UniProtKB-UniRule"/>
</dbReference>
<comment type="caution">
    <text evidence="5">The sequence shown here is derived from an EMBL/GenBank/DDBJ whole genome shotgun (WGS) entry which is preliminary data.</text>
</comment>
<feature type="binding site" evidence="3">
    <location>
        <begin position="351"/>
        <end position="355"/>
    </location>
    <ligand>
        <name>ATP</name>
        <dbReference type="ChEBI" id="CHEBI:30616"/>
    </ligand>
</feature>
<evidence type="ECO:0000256" key="1">
    <source>
        <dbReference type="ARBA" id="ARBA00022741"/>
    </source>
</evidence>
<evidence type="ECO:0000256" key="2">
    <source>
        <dbReference type="ARBA" id="ARBA00022840"/>
    </source>
</evidence>
<keyword evidence="3" id="KW-0238">DNA-binding</keyword>
<protein>
    <recommendedName>
        <fullName evidence="3">ATP-dependent RecD2 DNA helicase</fullName>
        <ecNumber evidence="3">5.6.2.3</ecNumber>
    </recommendedName>
    <alternativeName>
        <fullName evidence="3">DNA 5'-3' helicase subunit RecD2</fullName>
    </alternativeName>
</protein>
<dbReference type="InterPro" id="IPR006345">
    <property type="entry name" value="RecD2"/>
</dbReference>
<keyword evidence="1 3" id="KW-0547">Nucleotide-binding</keyword>
<dbReference type="EMBL" id="ABCA03000038">
    <property type="protein sequence ID" value="EDS01351.1"/>
    <property type="molecule type" value="Genomic_DNA"/>
</dbReference>
<evidence type="ECO:0000259" key="4">
    <source>
        <dbReference type="SMART" id="SM00382"/>
    </source>
</evidence>
<dbReference type="InterPro" id="IPR010994">
    <property type="entry name" value="RuvA_2-like"/>
</dbReference>
<dbReference type="CDD" id="cd17933">
    <property type="entry name" value="DEXSc_RecD-like"/>
    <property type="match status" value="1"/>
</dbReference>
<dbReference type="Gene3D" id="2.30.30.940">
    <property type="match status" value="1"/>
</dbReference>
<dbReference type="InterPro" id="IPR041451">
    <property type="entry name" value="RecD2_SH13"/>
</dbReference>
<reference evidence="5" key="1">
    <citation type="submission" date="2007-10" db="EMBL/GenBank/DDBJ databases">
        <authorList>
            <person name="Fulton L."/>
            <person name="Clifton S."/>
            <person name="Fulton B."/>
            <person name="Xu J."/>
            <person name="Minx P."/>
            <person name="Pepin K.H."/>
            <person name="Johnson M."/>
            <person name="Thiruvilangam P."/>
            <person name="Bhonagiri V."/>
            <person name="Nash W.E."/>
            <person name="Mardis E.R."/>
            <person name="Wilson R.K."/>
        </authorList>
    </citation>
    <scope>NUCLEOTIDE SEQUENCE [LARGE SCALE GENOMIC DNA]</scope>
    <source>
        <strain evidence="5">DSM 15702</strain>
    </source>
</reference>
<dbReference type="Pfam" id="PF13245">
    <property type="entry name" value="AAA_19"/>
    <property type="match status" value="1"/>
</dbReference>
<dbReference type="SMART" id="SM00382">
    <property type="entry name" value="AAA"/>
    <property type="match status" value="1"/>
</dbReference>
<dbReference type="GO" id="GO:0016887">
    <property type="term" value="F:ATP hydrolysis activity"/>
    <property type="evidence" value="ECO:0007669"/>
    <property type="project" value="RHEA"/>
</dbReference>
<comment type="function">
    <text evidence="3">DNA-dependent ATPase and ATP-dependent 5'-3' DNA helicase. Has no activity on blunt DNA or DNA with 3'-overhangs, requires at least 10 bases of 5'-ssDNA for helicase activity.</text>
</comment>
<dbReference type="InterPro" id="IPR003593">
    <property type="entry name" value="AAA+_ATPase"/>
</dbReference>
<dbReference type="PANTHER" id="PTHR43788">
    <property type="entry name" value="DNA2/NAM7 HELICASE FAMILY MEMBER"/>
    <property type="match status" value="1"/>
</dbReference>
<dbReference type="InterPro" id="IPR050534">
    <property type="entry name" value="Coronavir_polyprotein_1ab"/>
</dbReference>
<dbReference type="Pfam" id="PF18335">
    <property type="entry name" value="SH3_13"/>
    <property type="match status" value="1"/>
</dbReference>
<accession>B0MLK7</accession>
<dbReference type="Proteomes" id="UP000005326">
    <property type="component" value="Unassembled WGS sequence"/>
</dbReference>
<comment type="similarity">
    <text evidence="3">Belongs to the RecD family. RecD2 subfamily.</text>
</comment>
<dbReference type="Gene3D" id="1.10.10.2220">
    <property type="match status" value="1"/>
</dbReference>
<organism evidence="5 6">
    <name type="scientific">[Eubacterium] siraeum DSM 15702</name>
    <dbReference type="NCBI Taxonomy" id="428128"/>
    <lineage>
        <taxon>Bacteria</taxon>
        <taxon>Bacillati</taxon>
        <taxon>Bacillota</taxon>
        <taxon>Clostridia</taxon>
        <taxon>Eubacteriales</taxon>
        <taxon>Oscillospiraceae</taxon>
        <taxon>Oscillospiraceae incertae sedis</taxon>
    </lineage>
</organism>
<dbReference type="Pfam" id="PF14490">
    <property type="entry name" value="HHH_RecD2"/>
    <property type="match status" value="1"/>
</dbReference>
<keyword evidence="6" id="KW-1185">Reference proteome</keyword>
<keyword evidence="2 3" id="KW-0067">ATP-binding</keyword>
<evidence type="ECO:0000256" key="3">
    <source>
        <dbReference type="HAMAP-Rule" id="MF_01488"/>
    </source>
</evidence>
<dbReference type="NCBIfam" id="TIGR01448">
    <property type="entry name" value="recD_rel"/>
    <property type="match status" value="1"/>
</dbReference>
<proteinExistence type="inferred from homology"/>
<dbReference type="SUPFAM" id="SSF52540">
    <property type="entry name" value="P-loop containing nucleoside triphosphate hydrolases"/>
    <property type="match status" value="2"/>
</dbReference>
<reference evidence="5" key="2">
    <citation type="submission" date="2014-06" db="EMBL/GenBank/DDBJ databases">
        <title>Draft genome sequence of Eubacterium siraeum (DSM 15702).</title>
        <authorList>
            <person name="Sudarsanam P."/>
            <person name="Ley R."/>
            <person name="Guruge J."/>
            <person name="Turnbaugh P.J."/>
            <person name="Mahowald M."/>
            <person name="Liep D."/>
            <person name="Gordon J."/>
        </authorList>
    </citation>
    <scope>NUCLEOTIDE SEQUENCE</scope>
    <source>
        <strain evidence="5">DSM 15702</strain>
    </source>
</reference>
<dbReference type="GO" id="GO:0017116">
    <property type="term" value="F:single-stranded DNA helicase activity"/>
    <property type="evidence" value="ECO:0007669"/>
    <property type="project" value="TreeGrafter"/>
</dbReference>
<gene>
    <name evidence="3" type="primary">recD2</name>
    <name evidence="5" type="ORF">EUBSIR_00705</name>
</gene>
<dbReference type="InterPro" id="IPR029493">
    <property type="entry name" value="RecD2-like_HHH"/>
</dbReference>
<dbReference type="AlphaFoldDB" id="B0MLK7"/>
<dbReference type="HAMAP" id="MF_01488">
    <property type="entry name" value="RecD2"/>
    <property type="match status" value="1"/>
</dbReference>
<comment type="catalytic activity">
    <reaction evidence="3">
        <text>ATP + H2O = ADP + phosphate + H(+)</text>
        <dbReference type="Rhea" id="RHEA:13065"/>
        <dbReference type="ChEBI" id="CHEBI:15377"/>
        <dbReference type="ChEBI" id="CHEBI:15378"/>
        <dbReference type="ChEBI" id="CHEBI:30616"/>
        <dbReference type="ChEBI" id="CHEBI:43474"/>
        <dbReference type="ChEBI" id="CHEBI:456216"/>
        <dbReference type="EC" id="5.6.2.3"/>
    </reaction>
</comment>
<evidence type="ECO:0000313" key="6">
    <source>
        <dbReference type="Proteomes" id="UP000005326"/>
    </source>
</evidence>
<sequence length="753" mass="84189">MLDNQKVDISVELSGSVEDVIYKNADNGYTVINLGCDEGLIAVVGNLGDVNEGERLSLRGVWITSPKYGRQFKAAMCERSMPETESEISAYLGSGVIKGLGPAIAKKIVKQFGTEALDIIDNDCMQLTVIKGITSDKALYISNEYHKITGVNEVIKFLGEYNFGPAHAISVWSAFEHDSIKQIKTNPYILCTSGIDIDFRSVDRMAADLGFDAENSDRVRAGIVYVLHENANAGHTCLPTEKLRESVCDNLGIERRQFESCLDDCEEKDWVVRITLGKREFVYLPEYYLAETYIAKKLAFMLRTSAQYEKDYSDEIRGVEFSENIQYEDLQRAAISACLTGSVFILTGGPGTGKTTTLNGVIKILKAQKKRILLCAPTGRAAKRMSDLTGEPARTIHRLLEVDFTAKGELKFKRNETNPLPADVVIADEMSMVDALLMCSLVRAIKPTSKFIMVGDSNQLPSVGAGNVLKDLIASHYIPSVELKEIFRQAAQSLIVTNAHRIVNGEFPVLDDRQNDFFFMNKSLESDIAGLVIQLAKQRLPDTYGFSPIDDIQVLCPTKMGMAGTKELNKQLQSALNPPSQNKAELKFFDVIFRTGDKVMQTKNDYDVLWTKNNEKGSGIFNGDIGIIRSVDRFSQNVTIDFEGRVAIYTSEMLRRLEHAYAITIHKSQGSEYDAVIIPITAFTHNLLYRNLLYTGVTRAKKMIIVIGTKELVKTMVDNNRKMLRYSLLRPLLEKEMNRKDTEETDDEKTQSD</sequence>
<dbReference type="InterPro" id="IPR027785">
    <property type="entry name" value="UvrD-like_helicase_C"/>
</dbReference>
<evidence type="ECO:0000313" key="5">
    <source>
        <dbReference type="EMBL" id="EDS01351.1"/>
    </source>
</evidence>
<dbReference type="EC" id="5.6.2.3" evidence="3"/>
<dbReference type="SUPFAM" id="SSF47781">
    <property type="entry name" value="RuvA domain 2-like"/>
    <property type="match status" value="1"/>
</dbReference>
<dbReference type="GO" id="GO:0043139">
    <property type="term" value="F:5'-3' DNA helicase activity"/>
    <property type="evidence" value="ECO:0007669"/>
    <property type="project" value="UniProtKB-UniRule"/>
</dbReference>
<dbReference type="GO" id="GO:0005524">
    <property type="term" value="F:ATP binding"/>
    <property type="evidence" value="ECO:0007669"/>
    <property type="project" value="UniProtKB-UniRule"/>
</dbReference>
<name>B0MLK7_9FIRM</name>
<dbReference type="InterPro" id="IPR027417">
    <property type="entry name" value="P-loop_NTPase"/>
</dbReference>
<feature type="domain" description="AAA+ ATPase" evidence="4">
    <location>
        <begin position="340"/>
        <end position="506"/>
    </location>
</feature>
<keyword evidence="3" id="KW-0378">Hydrolase</keyword>
<dbReference type="GO" id="GO:0006310">
    <property type="term" value="P:DNA recombination"/>
    <property type="evidence" value="ECO:0007669"/>
    <property type="project" value="InterPro"/>
</dbReference>
<dbReference type="PANTHER" id="PTHR43788:SF6">
    <property type="entry name" value="DNA HELICASE B"/>
    <property type="match status" value="1"/>
</dbReference>
<dbReference type="Pfam" id="PF13538">
    <property type="entry name" value="UvrD_C_2"/>
    <property type="match status" value="1"/>
</dbReference>
<dbReference type="Gene3D" id="3.40.50.300">
    <property type="entry name" value="P-loop containing nucleotide triphosphate hydrolases"/>
    <property type="match status" value="2"/>
</dbReference>
<dbReference type="CDD" id="cd18809">
    <property type="entry name" value="SF1_C_RecD"/>
    <property type="match status" value="1"/>
</dbReference>
<dbReference type="InterPro" id="IPR055446">
    <property type="entry name" value="RecD2_N_OB"/>
</dbReference>
<dbReference type="GO" id="GO:0009338">
    <property type="term" value="C:exodeoxyribonuclease V complex"/>
    <property type="evidence" value="ECO:0007669"/>
    <property type="project" value="TreeGrafter"/>
</dbReference>
<keyword evidence="3" id="KW-0413">Isomerase</keyword>
<dbReference type="Pfam" id="PF23139">
    <property type="entry name" value="OB_YrrC"/>
    <property type="match status" value="1"/>
</dbReference>